<feature type="compositionally biased region" description="Basic and acidic residues" evidence="1">
    <location>
        <begin position="906"/>
        <end position="921"/>
    </location>
</feature>
<name>A0ABW2AUX1_9MICO</name>
<accession>A0ABW2AUX1</accession>
<reference evidence="4" key="1">
    <citation type="journal article" date="2019" name="Int. J. Syst. Evol. Microbiol.">
        <title>The Global Catalogue of Microorganisms (GCM) 10K type strain sequencing project: providing services to taxonomists for standard genome sequencing and annotation.</title>
        <authorList>
            <consortium name="The Broad Institute Genomics Platform"/>
            <consortium name="The Broad Institute Genome Sequencing Center for Infectious Disease"/>
            <person name="Wu L."/>
            <person name="Ma J."/>
        </authorList>
    </citation>
    <scope>NUCLEOTIDE SEQUENCE [LARGE SCALE GENOMIC DNA]</scope>
    <source>
        <strain evidence="4">NBRC 106593</strain>
    </source>
</reference>
<feature type="transmembrane region" description="Helical" evidence="2">
    <location>
        <begin position="558"/>
        <end position="585"/>
    </location>
</feature>
<organism evidence="3 4">
    <name type="scientific">Branchiibius cervicis</name>
    <dbReference type="NCBI Taxonomy" id="908252"/>
    <lineage>
        <taxon>Bacteria</taxon>
        <taxon>Bacillati</taxon>
        <taxon>Actinomycetota</taxon>
        <taxon>Actinomycetes</taxon>
        <taxon>Micrococcales</taxon>
        <taxon>Dermacoccaceae</taxon>
        <taxon>Branchiibius</taxon>
    </lineage>
</organism>
<feature type="region of interest" description="Disordered" evidence="1">
    <location>
        <begin position="875"/>
        <end position="1132"/>
    </location>
</feature>
<feature type="region of interest" description="Disordered" evidence="1">
    <location>
        <begin position="765"/>
        <end position="797"/>
    </location>
</feature>
<feature type="compositionally biased region" description="Basic and acidic residues" evidence="1">
    <location>
        <begin position="963"/>
        <end position="973"/>
    </location>
</feature>
<evidence type="ECO:0000256" key="1">
    <source>
        <dbReference type="SAM" id="MobiDB-lite"/>
    </source>
</evidence>
<protein>
    <recommendedName>
        <fullName evidence="5">Type IV secretion system protein</fullName>
    </recommendedName>
</protein>
<feature type="transmembrane region" description="Helical" evidence="2">
    <location>
        <begin position="835"/>
        <end position="853"/>
    </location>
</feature>
<sequence>MLSRNAFRRAARWLTLFAVVFTVVLSTVGVTSAIASAPSRTLALGTGTVAGQEVTYLPAFRPISPDEGSATAPVCSSSGSSDGSTSSDLLAVNRWAPVTSNLHSRLDADAWGDISNKVQRNQVDSTMLSVGNAMWQASTSLVELSNNFCIADGIGYTIDNKAGELAKTLWGDGSAGGVTIVLLLLIGAIAMAVMRARQSPGQFGRAIIKPVMVLALFAVMMNGALSTVPGKFGTMSPGWMVNAASNVVSGVSGAVAAPIADNAYANSFATQNARDSASQNDASCINYLTAMRSQYEKSFGGSSASLRSSAAVPLAMDSMWQLSGLSSYVRAQYGTDNNYGWASFCRGLEVNAGSSLVDDAKTGVSVPELLAAQGMSAPSTVTTSWAFAPADGTTWDEMAVFWAACQTGDGGKSWSVAPGWETVSNSHTDAKTLDAKQCLDFYNGTGSKDDMFFNWQDDASAVQTGTKDVSSAAISSGNNPRDFLNVLHGTSTGSASTAAMLYAMFSVINLFIFGVMAGMIFVLKTLLLAFGVFVFFVLLVDILPIHRESQTLRYFKTTLGFVVVAFGYSLALSVMILLTSFILSIGNAMGLSGFFDVLWVSAAPIIAIVAMKMIWKKIAKAPDPFSVRGARGYMSSAASGMIGGAAAEGVSGLFQRGKEAMPGMGRNPNAGGVMGGAGSGSTVAGGTTNPQGASARSGGADPLAREIDGNAAGGSAGAGVDPEVAERAGAAGYDLDSNGRPVAGTGDGSLDDKLAAGAAVASGASSAYDHSSVERRYDPKAQRKSRREGAAQRRQWYGGRDEVAGGAKAKVANELAARRQRAIQALRNNPIKSTLHSRGAWTAVGAAGLAAGAVTAMPAMFAVAGAAGLVAAGSTLSRRGRAHRQSRKLLDNREKNAFFDSMNRQASERNKEATRRAEEAAQQRQQQAAGGKPNIETGGGQSQGELDNSGGQQTQPGGGDDETDKRALAEDRGIGGMNPAETASGQIPARADTQSGPPRDGALPDADDEGDDQVPATVGAPPEFDERGGETSAPDPALQQQNSTPSTGGGPAKSEPVGMQPRSHHAPSRPAETLSPSAEPGQSAPEAPRDTSVAPAPPTRAARRESKHWFGGDRPAAPPRDGGGQVPPTNGA</sequence>
<keyword evidence="2" id="KW-0472">Membrane</keyword>
<keyword evidence="2" id="KW-1133">Transmembrane helix</keyword>
<comment type="caution">
    <text evidence="3">The sequence shown here is derived from an EMBL/GenBank/DDBJ whole genome shotgun (WGS) entry which is preliminary data.</text>
</comment>
<keyword evidence="2" id="KW-0812">Transmembrane</keyword>
<feature type="compositionally biased region" description="Basic residues" evidence="1">
    <location>
        <begin position="878"/>
        <end position="887"/>
    </location>
</feature>
<dbReference type="EMBL" id="JBHSWJ010000002">
    <property type="protein sequence ID" value="MFC6714270.1"/>
    <property type="molecule type" value="Genomic_DNA"/>
</dbReference>
<evidence type="ECO:0000313" key="4">
    <source>
        <dbReference type="Proteomes" id="UP001596356"/>
    </source>
</evidence>
<proteinExistence type="predicted"/>
<feature type="region of interest" description="Disordered" evidence="1">
    <location>
        <begin position="661"/>
        <end position="720"/>
    </location>
</feature>
<feature type="transmembrane region" description="Helical" evidence="2">
    <location>
        <begin position="597"/>
        <end position="615"/>
    </location>
</feature>
<keyword evidence="4" id="KW-1185">Reference proteome</keyword>
<feature type="transmembrane region" description="Helical" evidence="2">
    <location>
        <begin position="175"/>
        <end position="194"/>
    </location>
</feature>
<feature type="compositionally biased region" description="Basic and acidic residues" evidence="1">
    <location>
        <begin position="888"/>
        <end position="897"/>
    </location>
</feature>
<feature type="transmembrane region" description="Helical" evidence="2">
    <location>
        <begin position="499"/>
        <end position="521"/>
    </location>
</feature>
<dbReference type="Proteomes" id="UP001596356">
    <property type="component" value="Unassembled WGS sequence"/>
</dbReference>
<feature type="transmembrane region" description="Helical" evidence="2">
    <location>
        <begin position="527"/>
        <end position="546"/>
    </location>
</feature>
<feature type="compositionally biased region" description="Basic and acidic residues" evidence="1">
    <location>
        <begin position="1102"/>
        <end position="1111"/>
    </location>
</feature>
<evidence type="ECO:0000256" key="2">
    <source>
        <dbReference type="SAM" id="Phobius"/>
    </source>
</evidence>
<evidence type="ECO:0008006" key="5">
    <source>
        <dbReference type="Google" id="ProtNLM"/>
    </source>
</evidence>
<feature type="transmembrane region" description="Helical" evidence="2">
    <location>
        <begin position="239"/>
        <end position="260"/>
    </location>
</feature>
<feature type="compositionally biased region" description="Basic and acidic residues" evidence="1">
    <location>
        <begin position="771"/>
        <end position="791"/>
    </location>
</feature>
<evidence type="ECO:0000313" key="3">
    <source>
        <dbReference type="EMBL" id="MFC6714270.1"/>
    </source>
</evidence>
<feature type="transmembrane region" description="Helical" evidence="2">
    <location>
        <begin position="206"/>
        <end position="227"/>
    </location>
</feature>
<dbReference type="RefSeq" id="WP_377822636.1">
    <property type="nucleotide sequence ID" value="NZ_JBHSWJ010000002.1"/>
</dbReference>
<gene>
    <name evidence="3" type="ORF">ACFQBT_10780</name>
</gene>